<comment type="caution">
    <text evidence="9">The sequence shown here is derived from an EMBL/GenBank/DDBJ whole genome shotgun (WGS) entry which is preliminary data.</text>
</comment>
<dbReference type="InterPro" id="IPR002194">
    <property type="entry name" value="Chaperonin_TCP-1_CS"/>
</dbReference>
<dbReference type="GO" id="GO:0016887">
    <property type="term" value="F:ATP hydrolysis activity"/>
    <property type="evidence" value="ECO:0007669"/>
    <property type="project" value="InterPro"/>
</dbReference>
<dbReference type="InterPro" id="IPR027410">
    <property type="entry name" value="TCP-1-like_intermed_sf"/>
</dbReference>
<keyword evidence="6 8" id="KW-0143">Chaperone</keyword>
<dbReference type="Proteomes" id="UP000241890">
    <property type="component" value="Unassembled WGS sequence"/>
</dbReference>
<dbReference type="InterPro" id="IPR012721">
    <property type="entry name" value="Chap_CCT_theta"/>
</dbReference>
<name>A0A2R5GPN9_9STRA</name>
<comment type="subcellular location">
    <subcellularLocation>
        <location evidence="1">Cytoplasm</location>
    </subcellularLocation>
</comment>
<dbReference type="SUPFAM" id="SSF54849">
    <property type="entry name" value="GroEL-intermediate domain like"/>
    <property type="match status" value="1"/>
</dbReference>
<evidence type="ECO:0000313" key="10">
    <source>
        <dbReference type="Proteomes" id="UP000241890"/>
    </source>
</evidence>
<keyword evidence="10" id="KW-1185">Reference proteome</keyword>
<evidence type="ECO:0000256" key="5">
    <source>
        <dbReference type="ARBA" id="ARBA00022840"/>
    </source>
</evidence>
<dbReference type="OrthoDB" id="1748577at2759"/>
<dbReference type="InterPro" id="IPR017998">
    <property type="entry name" value="Chaperone_TCP-1"/>
</dbReference>
<dbReference type="PANTHER" id="PTHR11353">
    <property type="entry name" value="CHAPERONIN"/>
    <property type="match status" value="1"/>
</dbReference>
<evidence type="ECO:0000256" key="2">
    <source>
        <dbReference type="ARBA" id="ARBA00008020"/>
    </source>
</evidence>
<dbReference type="Gene3D" id="3.50.7.10">
    <property type="entry name" value="GroEL"/>
    <property type="match status" value="1"/>
</dbReference>
<accession>A0A2R5GPN9</accession>
<evidence type="ECO:0000256" key="6">
    <source>
        <dbReference type="ARBA" id="ARBA00023186"/>
    </source>
</evidence>
<evidence type="ECO:0000256" key="7">
    <source>
        <dbReference type="ARBA" id="ARBA00029602"/>
    </source>
</evidence>
<sequence length="538" mass="58217">MASPQIQVGSGVRGLLKDGYKEMSGLEAAIMRNIEAVNELGRITRTSMGPTSMNKLVVNHLEKILVTSDAATIVGELEVEHPAANMVVMAAKMQEQEFGDCTNFVITFASELLNQAQSLLRVGVHASEIVRGYKRAAEICLEELQELVCDKVENVRDVEEVKRALRAVVDSKKFGYGELLSELGAQATTLVIPPAPAKPSLNVDNVRIAKLIGGNIHMSKVLKGMMVRRPPASQIKRAENAKVAVFGTSVEAASTETKGTVCLNNADELLNYNKSEEALMEEQVRGIKESGVDVIISGGSLSEMALHFIDRYEMMAIKITSKWELRRLCRTVGATALVRLGPVTPDEMGYCDLVETREIAGGRCVVFQQNQEGSIVSSVVLRSSTTNQLDDLERSMDDAVNTVKTYCSDSRLLPGGGATEIGMALRIGAVAEKTPGLEQYALNKFAEALEVVPRTLAENAGDDPNAVVSDLYAAHKKGEVNTGVDVENHSVSDMKTKGIFDTYAAKLQAFRLSTDAAITILRIDSLIMSKRAGGPKKK</sequence>
<dbReference type="EMBL" id="BEYU01000125">
    <property type="protein sequence ID" value="GBG32585.1"/>
    <property type="molecule type" value="Genomic_DNA"/>
</dbReference>
<dbReference type="GO" id="GO:0140662">
    <property type="term" value="F:ATP-dependent protein folding chaperone"/>
    <property type="evidence" value="ECO:0007669"/>
    <property type="project" value="InterPro"/>
</dbReference>
<evidence type="ECO:0000256" key="1">
    <source>
        <dbReference type="ARBA" id="ARBA00004496"/>
    </source>
</evidence>
<dbReference type="FunFam" id="3.50.7.10:FF:000008">
    <property type="entry name" value="T-complex protein 1 subunit theta"/>
    <property type="match status" value="1"/>
</dbReference>
<dbReference type="Gene3D" id="3.30.260.10">
    <property type="entry name" value="TCP-1-like chaperonin intermediate domain"/>
    <property type="match status" value="1"/>
</dbReference>
<dbReference type="SUPFAM" id="SSF52029">
    <property type="entry name" value="GroEL apical domain-like"/>
    <property type="match status" value="1"/>
</dbReference>
<dbReference type="InterPro" id="IPR027413">
    <property type="entry name" value="GROEL-like_equatorial_sf"/>
</dbReference>
<proteinExistence type="inferred from homology"/>
<keyword evidence="5 8" id="KW-0067">ATP-binding</keyword>
<dbReference type="GO" id="GO:0005524">
    <property type="term" value="F:ATP binding"/>
    <property type="evidence" value="ECO:0007669"/>
    <property type="project" value="UniProtKB-KW"/>
</dbReference>
<evidence type="ECO:0000313" key="9">
    <source>
        <dbReference type="EMBL" id="GBG32585.1"/>
    </source>
</evidence>
<protein>
    <recommendedName>
        <fullName evidence="7">CCT-theta</fullName>
    </recommendedName>
</protein>
<dbReference type="AlphaFoldDB" id="A0A2R5GPN9"/>
<dbReference type="PRINTS" id="PR00304">
    <property type="entry name" value="TCOMPLEXTCP1"/>
</dbReference>
<dbReference type="GO" id="GO:0051082">
    <property type="term" value="F:unfolded protein binding"/>
    <property type="evidence" value="ECO:0007669"/>
    <property type="project" value="InterPro"/>
</dbReference>
<evidence type="ECO:0000256" key="3">
    <source>
        <dbReference type="ARBA" id="ARBA00022490"/>
    </source>
</evidence>
<dbReference type="CDD" id="cd03341">
    <property type="entry name" value="TCP1_theta"/>
    <property type="match status" value="1"/>
</dbReference>
<evidence type="ECO:0000256" key="4">
    <source>
        <dbReference type="ARBA" id="ARBA00022741"/>
    </source>
</evidence>
<evidence type="ECO:0000256" key="8">
    <source>
        <dbReference type="RuleBase" id="RU004187"/>
    </source>
</evidence>
<comment type="similarity">
    <text evidence="2 8">Belongs to the TCP-1 chaperonin family.</text>
</comment>
<dbReference type="SUPFAM" id="SSF48592">
    <property type="entry name" value="GroEL equatorial domain-like"/>
    <property type="match status" value="1"/>
</dbReference>
<dbReference type="InterPro" id="IPR027409">
    <property type="entry name" value="GroEL-like_apical_dom_sf"/>
</dbReference>
<keyword evidence="3" id="KW-0963">Cytoplasm</keyword>
<reference evidence="9 10" key="1">
    <citation type="submission" date="2017-12" db="EMBL/GenBank/DDBJ databases">
        <title>Sequencing, de novo assembly and annotation of complete genome of a new Thraustochytrid species, strain FCC1311.</title>
        <authorList>
            <person name="Sedici K."/>
            <person name="Godart F."/>
            <person name="Aiese Cigliano R."/>
            <person name="Sanseverino W."/>
            <person name="Barakat M."/>
            <person name="Ortet P."/>
            <person name="Marechal E."/>
            <person name="Cagnac O."/>
            <person name="Amato A."/>
        </authorList>
    </citation>
    <scope>NUCLEOTIDE SEQUENCE [LARGE SCALE GENOMIC DNA]</scope>
</reference>
<dbReference type="InterPro" id="IPR002423">
    <property type="entry name" value="Cpn60/GroEL/TCP-1"/>
</dbReference>
<dbReference type="NCBIfam" id="TIGR02346">
    <property type="entry name" value="chap_CCT_theta"/>
    <property type="match status" value="1"/>
</dbReference>
<dbReference type="Pfam" id="PF00118">
    <property type="entry name" value="Cpn60_TCP1"/>
    <property type="match status" value="1"/>
</dbReference>
<dbReference type="InParanoid" id="A0A2R5GPN9"/>
<dbReference type="PROSITE" id="PS00750">
    <property type="entry name" value="TCP1_1"/>
    <property type="match status" value="1"/>
</dbReference>
<gene>
    <name evidence="9" type="ORF">FCC1311_088102</name>
</gene>
<organism evidence="9 10">
    <name type="scientific">Hondaea fermentalgiana</name>
    <dbReference type="NCBI Taxonomy" id="2315210"/>
    <lineage>
        <taxon>Eukaryota</taxon>
        <taxon>Sar</taxon>
        <taxon>Stramenopiles</taxon>
        <taxon>Bigyra</taxon>
        <taxon>Labyrinthulomycetes</taxon>
        <taxon>Thraustochytrida</taxon>
        <taxon>Thraustochytriidae</taxon>
        <taxon>Hondaea</taxon>
    </lineage>
</organism>
<dbReference type="GO" id="GO:0005737">
    <property type="term" value="C:cytoplasm"/>
    <property type="evidence" value="ECO:0007669"/>
    <property type="project" value="UniProtKB-SubCell"/>
</dbReference>
<dbReference type="Gene3D" id="1.10.560.10">
    <property type="entry name" value="GroEL-like equatorial domain"/>
    <property type="match status" value="1"/>
</dbReference>
<dbReference type="FunCoup" id="A0A2R5GPN9">
    <property type="interactions" value="449"/>
</dbReference>
<keyword evidence="4 8" id="KW-0547">Nucleotide-binding</keyword>